<dbReference type="Pfam" id="PF00009">
    <property type="entry name" value="GTP_EFTU"/>
    <property type="match status" value="1"/>
</dbReference>
<feature type="non-terminal residue" evidence="5">
    <location>
        <position position="64"/>
    </location>
</feature>
<dbReference type="Proteomes" id="UP000681720">
    <property type="component" value="Unassembled WGS sequence"/>
</dbReference>
<evidence type="ECO:0000256" key="2">
    <source>
        <dbReference type="ARBA" id="ARBA00023134"/>
    </source>
</evidence>
<dbReference type="InterPro" id="IPR000795">
    <property type="entry name" value="T_Tr_GTP-bd_dom"/>
</dbReference>
<dbReference type="InterPro" id="IPR015760">
    <property type="entry name" value="TIF_IF2"/>
</dbReference>
<feature type="domain" description="Tr-type G" evidence="3">
    <location>
        <begin position="13"/>
        <end position="63"/>
    </location>
</feature>
<sequence>MNDVFTVILVPVSKSSTVTFIDTPGHLAFAEMRARGAQVTDIVVLVVAADDGVMPQTVESIAHA</sequence>
<protein>
    <recommendedName>
        <fullName evidence="3">Tr-type G domain-containing protein</fullName>
    </recommendedName>
</protein>
<evidence type="ECO:0000313" key="5">
    <source>
        <dbReference type="EMBL" id="CAF4514697.1"/>
    </source>
</evidence>
<dbReference type="InterPro" id="IPR027417">
    <property type="entry name" value="P-loop_NTPase"/>
</dbReference>
<dbReference type="EMBL" id="CAJOBJ010083899">
    <property type="protein sequence ID" value="CAF4512578.1"/>
    <property type="molecule type" value="Genomic_DNA"/>
</dbReference>
<dbReference type="Gene3D" id="3.40.50.300">
    <property type="entry name" value="P-loop containing nucleotide triphosphate hydrolases"/>
    <property type="match status" value="1"/>
</dbReference>
<reference evidence="5" key="1">
    <citation type="submission" date="2021-02" db="EMBL/GenBank/DDBJ databases">
        <authorList>
            <person name="Nowell W R."/>
        </authorList>
    </citation>
    <scope>NUCLEOTIDE SEQUENCE</scope>
</reference>
<keyword evidence="2" id="KW-0342">GTP-binding</keyword>
<dbReference type="PANTHER" id="PTHR43381:SF5">
    <property type="entry name" value="TR-TYPE G DOMAIN-CONTAINING PROTEIN"/>
    <property type="match status" value="1"/>
</dbReference>
<evidence type="ECO:0000313" key="4">
    <source>
        <dbReference type="EMBL" id="CAF4512578.1"/>
    </source>
</evidence>
<keyword evidence="1" id="KW-0547">Nucleotide-binding</keyword>
<dbReference type="AlphaFoldDB" id="A0A8S2XXM8"/>
<dbReference type="EMBL" id="CAJOBJ010084407">
    <property type="protein sequence ID" value="CAF4514697.1"/>
    <property type="molecule type" value="Genomic_DNA"/>
</dbReference>
<gene>
    <name evidence="4" type="ORF">GIL414_LOCUS35242</name>
    <name evidence="5" type="ORF">GIL414_LOCUS35338</name>
</gene>
<dbReference type="GO" id="GO:0003743">
    <property type="term" value="F:translation initiation factor activity"/>
    <property type="evidence" value="ECO:0007669"/>
    <property type="project" value="TreeGrafter"/>
</dbReference>
<dbReference type="PANTHER" id="PTHR43381">
    <property type="entry name" value="TRANSLATION INITIATION FACTOR IF-2-RELATED"/>
    <property type="match status" value="1"/>
</dbReference>
<comment type="caution">
    <text evidence="5">The sequence shown here is derived from an EMBL/GenBank/DDBJ whole genome shotgun (WGS) entry which is preliminary data.</text>
</comment>
<evidence type="ECO:0000256" key="1">
    <source>
        <dbReference type="ARBA" id="ARBA00022741"/>
    </source>
</evidence>
<evidence type="ECO:0000313" key="6">
    <source>
        <dbReference type="Proteomes" id="UP000681720"/>
    </source>
</evidence>
<dbReference type="GO" id="GO:0005737">
    <property type="term" value="C:cytoplasm"/>
    <property type="evidence" value="ECO:0007669"/>
    <property type="project" value="TreeGrafter"/>
</dbReference>
<evidence type="ECO:0000259" key="3">
    <source>
        <dbReference type="Pfam" id="PF00009"/>
    </source>
</evidence>
<dbReference type="GO" id="GO:0003924">
    <property type="term" value="F:GTPase activity"/>
    <property type="evidence" value="ECO:0007669"/>
    <property type="project" value="InterPro"/>
</dbReference>
<proteinExistence type="predicted"/>
<dbReference type="SUPFAM" id="SSF52540">
    <property type="entry name" value="P-loop containing nucleoside triphosphate hydrolases"/>
    <property type="match status" value="1"/>
</dbReference>
<name>A0A8S2XXM8_9BILA</name>
<accession>A0A8S2XXM8</accession>
<organism evidence="5 6">
    <name type="scientific">Rotaria magnacalcarata</name>
    <dbReference type="NCBI Taxonomy" id="392030"/>
    <lineage>
        <taxon>Eukaryota</taxon>
        <taxon>Metazoa</taxon>
        <taxon>Spiralia</taxon>
        <taxon>Gnathifera</taxon>
        <taxon>Rotifera</taxon>
        <taxon>Eurotatoria</taxon>
        <taxon>Bdelloidea</taxon>
        <taxon>Philodinida</taxon>
        <taxon>Philodinidae</taxon>
        <taxon>Rotaria</taxon>
    </lineage>
</organism>
<dbReference type="GO" id="GO:0005525">
    <property type="term" value="F:GTP binding"/>
    <property type="evidence" value="ECO:0007669"/>
    <property type="project" value="UniProtKB-KW"/>
</dbReference>